<evidence type="ECO:0000313" key="14">
    <source>
        <dbReference type="EMBL" id="WPY00470.1"/>
    </source>
</evidence>
<comment type="catalytic activity">
    <reaction evidence="9 10 11">
        <text>adenosine(37) in tRNA + dimethylallyl diphosphate = N(6)-dimethylallyladenosine(37) in tRNA + diphosphate</text>
        <dbReference type="Rhea" id="RHEA:26482"/>
        <dbReference type="Rhea" id="RHEA-COMP:10162"/>
        <dbReference type="Rhea" id="RHEA-COMP:10375"/>
        <dbReference type="ChEBI" id="CHEBI:33019"/>
        <dbReference type="ChEBI" id="CHEBI:57623"/>
        <dbReference type="ChEBI" id="CHEBI:74411"/>
        <dbReference type="ChEBI" id="CHEBI:74415"/>
        <dbReference type="EC" id="2.5.1.75"/>
    </reaction>
</comment>
<dbReference type="RefSeq" id="WP_323738533.1">
    <property type="nucleotide sequence ID" value="NZ_CP112932.1"/>
</dbReference>
<dbReference type="EC" id="2.5.1.75" evidence="10"/>
<dbReference type="EMBL" id="CP112932">
    <property type="protein sequence ID" value="WPY00470.1"/>
    <property type="molecule type" value="Genomic_DNA"/>
</dbReference>
<dbReference type="PANTHER" id="PTHR11088">
    <property type="entry name" value="TRNA DIMETHYLALLYLTRANSFERASE"/>
    <property type="match status" value="1"/>
</dbReference>
<keyword evidence="6 10" id="KW-0547">Nucleotide-binding</keyword>
<dbReference type="InterPro" id="IPR027417">
    <property type="entry name" value="P-loop_NTPase"/>
</dbReference>
<evidence type="ECO:0000256" key="2">
    <source>
        <dbReference type="ARBA" id="ARBA00003213"/>
    </source>
</evidence>
<dbReference type="Gene3D" id="3.40.50.300">
    <property type="entry name" value="P-loop containing nucleotide triphosphate hydrolases"/>
    <property type="match status" value="1"/>
</dbReference>
<dbReference type="PANTHER" id="PTHR11088:SF60">
    <property type="entry name" value="TRNA DIMETHYLALLYLTRANSFERASE"/>
    <property type="match status" value="1"/>
</dbReference>
<gene>
    <name evidence="10" type="primary">miaA</name>
    <name evidence="14" type="ORF">Trichorick_00348</name>
</gene>
<dbReference type="Pfam" id="PF01715">
    <property type="entry name" value="IPPT"/>
    <property type="match status" value="1"/>
</dbReference>
<accession>A0ABZ0UR06</accession>
<comment type="function">
    <text evidence="2 10 12">Catalyzes the transfer of a dimethylallyl group onto the adenine at position 37 in tRNAs that read codons beginning with uridine, leading to the formation of N6-(dimethylallyl)adenosine (i(6)A).</text>
</comment>
<dbReference type="InterPro" id="IPR018022">
    <property type="entry name" value="IPT"/>
</dbReference>
<evidence type="ECO:0000256" key="12">
    <source>
        <dbReference type="RuleBase" id="RU003784"/>
    </source>
</evidence>
<evidence type="ECO:0000313" key="15">
    <source>
        <dbReference type="Proteomes" id="UP001326613"/>
    </source>
</evidence>
<keyword evidence="8 10" id="KW-0460">Magnesium</keyword>
<dbReference type="SUPFAM" id="SSF52540">
    <property type="entry name" value="P-loop containing nucleoside triphosphate hydrolases"/>
    <property type="match status" value="1"/>
</dbReference>
<keyword evidence="15" id="KW-1185">Reference proteome</keyword>
<proteinExistence type="inferred from homology"/>
<dbReference type="NCBIfam" id="TIGR00174">
    <property type="entry name" value="miaA"/>
    <property type="match status" value="1"/>
</dbReference>
<dbReference type="Gene3D" id="1.10.20.140">
    <property type="match status" value="1"/>
</dbReference>
<evidence type="ECO:0000256" key="9">
    <source>
        <dbReference type="ARBA" id="ARBA00049563"/>
    </source>
</evidence>
<name>A0ABZ0UR06_9RICK</name>
<keyword evidence="4 10" id="KW-0808">Transferase</keyword>
<dbReference type="InterPro" id="IPR039657">
    <property type="entry name" value="Dimethylallyltransferase"/>
</dbReference>
<evidence type="ECO:0000256" key="1">
    <source>
        <dbReference type="ARBA" id="ARBA00001946"/>
    </source>
</evidence>
<evidence type="ECO:0000256" key="5">
    <source>
        <dbReference type="ARBA" id="ARBA00022694"/>
    </source>
</evidence>
<evidence type="ECO:0000256" key="8">
    <source>
        <dbReference type="ARBA" id="ARBA00022842"/>
    </source>
</evidence>
<evidence type="ECO:0000256" key="7">
    <source>
        <dbReference type="ARBA" id="ARBA00022840"/>
    </source>
</evidence>
<organism evidence="14 15">
    <name type="scientific">Candidatus Trichorickettsia mobilis</name>
    <dbReference type="NCBI Taxonomy" id="1346319"/>
    <lineage>
        <taxon>Bacteria</taxon>
        <taxon>Pseudomonadati</taxon>
        <taxon>Pseudomonadota</taxon>
        <taxon>Alphaproteobacteria</taxon>
        <taxon>Rickettsiales</taxon>
        <taxon>Rickettsiaceae</taxon>
        <taxon>Rickettsieae</taxon>
        <taxon>Candidatus Trichorickettsia</taxon>
    </lineage>
</organism>
<comment type="caution">
    <text evidence="10">Lacks conserved residue(s) required for the propagation of feature annotation.</text>
</comment>
<feature type="site" description="Interaction with substrate tRNA" evidence="10">
    <location>
        <position position="123"/>
    </location>
</feature>
<evidence type="ECO:0000256" key="11">
    <source>
        <dbReference type="RuleBase" id="RU003783"/>
    </source>
</evidence>
<reference evidence="14 15" key="1">
    <citation type="submission" date="2022-10" db="EMBL/GenBank/DDBJ databases">
        <title>Host association and intracellularity evolved multiple times independently in the Rickettsiales.</title>
        <authorList>
            <person name="Castelli M."/>
            <person name="Nardi T."/>
            <person name="Gammuto L."/>
            <person name="Bellinzona G."/>
            <person name="Sabaneyeva E."/>
            <person name="Potekhin A."/>
            <person name="Serra V."/>
            <person name="Petroni G."/>
            <person name="Sassera D."/>
        </authorList>
    </citation>
    <scope>NUCLEOTIDE SEQUENCE [LARGE SCALE GENOMIC DNA]</scope>
    <source>
        <strain evidence="14 15">Kr 154-4</strain>
    </source>
</reference>
<feature type="site" description="Interaction with substrate tRNA" evidence="10">
    <location>
        <position position="101"/>
    </location>
</feature>
<evidence type="ECO:0000256" key="6">
    <source>
        <dbReference type="ARBA" id="ARBA00022741"/>
    </source>
</evidence>
<dbReference type="HAMAP" id="MF_00185">
    <property type="entry name" value="IPP_trans"/>
    <property type="match status" value="1"/>
</dbReference>
<evidence type="ECO:0000256" key="4">
    <source>
        <dbReference type="ARBA" id="ARBA00022679"/>
    </source>
</evidence>
<protein>
    <recommendedName>
        <fullName evidence="10">tRNA dimethylallyltransferase</fullName>
        <ecNumber evidence="10">2.5.1.75</ecNumber>
    </recommendedName>
    <alternativeName>
        <fullName evidence="10">Dimethylallyl diphosphate:tRNA dimethylallyltransferase</fullName>
        <shortName evidence="10">DMAPP:tRNA dimethylallyltransferase</shortName>
        <shortName evidence="10">DMATase</shortName>
    </alternativeName>
    <alternativeName>
        <fullName evidence="10">Isopentenyl-diphosphate:tRNA isopentenyltransferase</fullName>
        <shortName evidence="10">IPP transferase</shortName>
        <shortName evidence="10">IPPT</shortName>
        <shortName evidence="10">IPTase</shortName>
    </alternativeName>
</protein>
<keyword evidence="7 10" id="KW-0067">ATP-binding</keyword>
<sequence length="315" mass="36100">MNMVVIVCGPTGCGKTYFAHKLAQKYYGEIICADSMQLYQQIPIITASPADSLKKELPYLLYNFLDITEESYSAVKYAEIAAQVIKEVNSRNKIPIVVGGSGLYINTLMFGYSSIPAISEIIRSEVKMLQEEYGQEKFFKDLQNLDPIAASKLNMFDKQRTMRAYEVFKQTGQSIITFQNNKAILPLDEWVIKVVLLNPERNFLVSSCNVRLQQMFDHGAIEEVEAVKQLIENKSIIKDSSIKAVGVQEIIEYLDGQITLNEALNLAQYRTRQYAKRQRTWFRNQIKEKIILEYSSNKELEQLLSRAETAQIFSR</sequence>
<evidence type="ECO:0000256" key="3">
    <source>
        <dbReference type="ARBA" id="ARBA00005842"/>
    </source>
</evidence>
<feature type="region of interest" description="Interaction with substrate tRNA" evidence="10">
    <location>
        <begin position="34"/>
        <end position="37"/>
    </location>
</feature>
<feature type="binding site" evidence="10">
    <location>
        <begin position="9"/>
        <end position="16"/>
    </location>
    <ligand>
        <name>ATP</name>
        <dbReference type="ChEBI" id="CHEBI:30616"/>
    </ligand>
</feature>
<feature type="region of interest" description="Interaction with substrate tRNA" evidence="10">
    <location>
        <begin position="159"/>
        <end position="163"/>
    </location>
</feature>
<evidence type="ECO:0000256" key="13">
    <source>
        <dbReference type="RuleBase" id="RU003785"/>
    </source>
</evidence>
<comment type="similarity">
    <text evidence="3 10 13">Belongs to the IPP transferase family.</text>
</comment>
<keyword evidence="5 10" id="KW-0819">tRNA processing</keyword>
<comment type="cofactor">
    <cofactor evidence="1 10">
        <name>Mg(2+)</name>
        <dbReference type="ChEBI" id="CHEBI:18420"/>
    </cofactor>
</comment>
<comment type="subunit">
    <text evidence="10">Monomer.</text>
</comment>
<evidence type="ECO:0000256" key="10">
    <source>
        <dbReference type="HAMAP-Rule" id="MF_00185"/>
    </source>
</evidence>
<feature type="binding site" evidence="10">
    <location>
        <begin position="11"/>
        <end position="16"/>
    </location>
    <ligand>
        <name>substrate</name>
    </ligand>
</feature>
<dbReference type="Proteomes" id="UP001326613">
    <property type="component" value="Chromosome"/>
</dbReference>